<sequence length="65" mass="7108">MSDMSINDFTLAIITTDKNMTSSGGCPIFYASDDDDMQNKAMLIAKCVDGVVHEIAKETLIIVKH</sequence>
<proteinExistence type="predicted"/>
<dbReference type="Pfam" id="PF21835">
    <property type="entry name" value="YIEGIA_cap"/>
    <property type="match status" value="1"/>
</dbReference>
<dbReference type="AlphaFoldDB" id="A0A6N2Z4X8"/>
<dbReference type="EMBL" id="CACRUE010000009">
    <property type="protein sequence ID" value="VYT73116.1"/>
    <property type="molecule type" value="Genomic_DNA"/>
</dbReference>
<name>A0A6N2Z4X8_9FIRM</name>
<organism evidence="1">
    <name type="scientific">Intestinibacter bartlettii</name>
    <dbReference type="NCBI Taxonomy" id="261299"/>
    <lineage>
        <taxon>Bacteria</taxon>
        <taxon>Bacillati</taxon>
        <taxon>Bacillota</taxon>
        <taxon>Clostridia</taxon>
        <taxon>Peptostreptococcales</taxon>
        <taxon>Peptostreptococcaceae</taxon>
        <taxon>Intestinibacter</taxon>
    </lineage>
</organism>
<gene>
    <name evidence="1" type="ORF">IBLFYP30_01031</name>
</gene>
<accession>A0A6N2Z4X8</accession>
<protein>
    <submittedName>
        <fullName evidence="1">Uncharacterized protein</fullName>
    </submittedName>
</protein>
<reference evidence="1" key="1">
    <citation type="submission" date="2019-11" db="EMBL/GenBank/DDBJ databases">
        <authorList>
            <person name="Feng L."/>
        </authorList>
    </citation>
    <scope>NUCLEOTIDE SEQUENCE</scope>
    <source>
        <strain evidence="1">IbartlettiiLFYP30</strain>
    </source>
</reference>
<dbReference type="InterPro" id="IPR054055">
    <property type="entry name" value="YpzH"/>
</dbReference>
<dbReference type="RefSeq" id="WP_024038251.1">
    <property type="nucleotide sequence ID" value="NZ_CACRUE010000009.1"/>
</dbReference>
<evidence type="ECO:0000313" key="1">
    <source>
        <dbReference type="EMBL" id="VYT73116.1"/>
    </source>
</evidence>